<keyword evidence="12" id="KW-1185">Reference proteome</keyword>
<keyword evidence="5" id="KW-1003">Cell membrane</keyword>
<proteinExistence type="inferred from homology"/>
<feature type="transmembrane region" description="Helical" evidence="10">
    <location>
        <begin position="95"/>
        <end position="117"/>
    </location>
</feature>
<feature type="transmembrane region" description="Helical" evidence="10">
    <location>
        <begin position="320"/>
        <end position="343"/>
    </location>
</feature>
<comment type="caution">
    <text evidence="11">The sequence shown here is derived from an EMBL/GenBank/DDBJ whole genome shotgun (WGS) entry which is preliminary data.</text>
</comment>
<keyword evidence="7 10" id="KW-1133">Transmembrane helix</keyword>
<comment type="similarity">
    <text evidence="2">Belongs to the multi antimicrobial extrusion (MATE) (TC 2.A.66.1) family. MepA subfamily.</text>
</comment>
<comment type="subcellular location">
    <subcellularLocation>
        <location evidence="1">Cell membrane</location>
        <topology evidence="1">Multi-pass membrane protein</topology>
    </subcellularLocation>
</comment>
<dbReference type="InterPro" id="IPR002528">
    <property type="entry name" value="MATE_fam"/>
</dbReference>
<reference evidence="11 12" key="1">
    <citation type="submission" date="2021-06" db="EMBL/GenBank/DDBJ databases">
        <title>Description of novel taxa of the family Lachnospiraceae.</title>
        <authorList>
            <person name="Chaplin A.V."/>
            <person name="Sokolova S.R."/>
            <person name="Pikina A.P."/>
            <person name="Korzhanova M."/>
            <person name="Belova V."/>
            <person name="Korostin D."/>
            <person name="Efimov B.A."/>
        </authorList>
    </citation>
    <scope>NUCLEOTIDE SEQUENCE [LARGE SCALE GENOMIC DNA]</scope>
    <source>
        <strain evidence="11 12">ASD4241</strain>
    </source>
</reference>
<keyword evidence="6 10" id="KW-0812">Transmembrane</keyword>
<evidence type="ECO:0000256" key="8">
    <source>
        <dbReference type="ARBA" id="ARBA00023136"/>
    </source>
</evidence>
<protein>
    <recommendedName>
        <fullName evidence="3">Multidrug export protein MepA</fullName>
    </recommendedName>
</protein>
<sequence>MSANNDFSKGSVSGNILSLALPMTLAQLINVLYNVVDRIYIGHIPGASTVPLTGLGLALPIITIITAFANLFGMGGAPLCSIARGQKENKKAEQIMGNSFSMLVITGIILMILCLLFKKPLLYLFGASSATFPYADAYLTIYLLGTVFVMISLGMNSFINSQGFGKIGMMTVLLGAVANIVLDPLFIFVFRMGVQGAAAATLISQMLSAVWVLKFLRGPKAILKLNREGMRLKAELLKNITGLGMSGFVMSVTNGSVQIICNATLQNFGGDLYVGVMTVINSVREIITMPVMGVTNGAQPVMGFNYGAEEYARVRSAIKFTTAVCIIYTFAVWGLLLLAPWFFIHLFNSEPELLKAGVPAMKIYFFGIFMMSLQFAGQSVFVALGKSRQAVFFSLLRKAIIVIPLTLLLPMVGNLGTNGVFLAEPVSNFIGGTACFVTMMITVWPGLGQKEIKGAGVKNKG</sequence>
<dbReference type="InterPro" id="IPR045070">
    <property type="entry name" value="MATE_MepA-like"/>
</dbReference>
<feature type="transmembrane region" description="Helical" evidence="10">
    <location>
        <begin position="391"/>
        <end position="409"/>
    </location>
</feature>
<evidence type="ECO:0000256" key="10">
    <source>
        <dbReference type="SAM" id="Phobius"/>
    </source>
</evidence>
<name>A0ABS6K420_9FIRM</name>
<keyword evidence="4" id="KW-0813">Transport</keyword>
<keyword evidence="8 10" id="KW-0472">Membrane</keyword>
<dbReference type="CDD" id="cd13143">
    <property type="entry name" value="MATE_MepA_like"/>
    <property type="match status" value="1"/>
</dbReference>
<evidence type="ECO:0000256" key="9">
    <source>
        <dbReference type="ARBA" id="ARBA00023251"/>
    </source>
</evidence>
<evidence type="ECO:0000313" key="11">
    <source>
        <dbReference type="EMBL" id="MBU9725272.1"/>
    </source>
</evidence>
<feature type="transmembrane region" description="Helical" evidence="10">
    <location>
        <begin position="53"/>
        <end position="74"/>
    </location>
</feature>
<gene>
    <name evidence="11" type="ORF">KTH90_04505</name>
</gene>
<feature type="transmembrane region" description="Helical" evidence="10">
    <location>
        <begin position="167"/>
        <end position="190"/>
    </location>
</feature>
<evidence type="ECO:0000256" key="3">
    <source>
        <dbReference type="ARBA" id="ARBA00022106"/>
    </source>
</evidence>
<accession>A0ABS6K420</accession>
<dbReference type="NCBIfam" id="TIGR00797">
    <property type="entry name" value="matE"/>
    <property type="match status" value="1"/>
</dbReference>
<feature type="transmembrane region" description="Helical" evidence="10">
    <location>
        <begin position="137"/>
        <end position="155"/>
    </location>
</feature>
<evidence type="ECO:0000256" key="1">
    <source>
        <dbReference type="ARBA" id="ARBA00004651"/>
    </source>
</evidence>
<feature type="transmembrane region" description="Helical" evidence="10">
    <location>
        <begin position="429"/>
        <end position="447"/>
    </location>
</feature>
<evidence type="ECO:0000256" key="2">
    <source>
        <dbReference type="ARBA" id="ARBA00008417"/>
    </source>
</evidence>
<dbReference type="PIRSF" id="PIRSF006603">
    <property type="entry name" value="DinF"/>
    <property type="match status" value="1"/>
</dbReference>
<dbReference type="PANTHER" id="PTHR43823">
    <property type="entry name" value="SPORULATION PROTEIN YKVU"/>
    <property type="match status" value="1"/>
</dbReference>
<keyword evidence="9" id="KW-0046">Antibiotic resistance</keyword>
<evidence type="ECO:0000256" key="4">
    <source>
        <dbReference type="ARBA" id="ARBA00022448"/>
    </source>
</evidence>
<dbReference type="InterPro" id="IPR051327">
    <property type="entry name" value="MATE_MepA_subfamily"/>
</dbReference>
<organism evidence="11 12">
    <name type="scientific">Diplocloster modestus</name>
    <dbReference type="NCBI Taxonomy" id="2850322"/>
    <lineage>
        <taxon>Bacteria</taxon>
        <taxon>Bacillati</taxon>
        <taxon>Bacillota</taxon>
        <taxon>Clostridia</taxon>
        <taxon>Lachnospirales</taxon>
        <taxon>Lachnospiraceae</taxon>
        <taxon>Diplocloster</taxon>
    </lineage>
</organism>
<dbReference type="EMBL" id="JAHQCX010000002">
    <property type="protein sequence ID" value="MBU9725272.1"/>
    <property type="molecule type" value="Genomic_DNA"/>
</dbReference>
<evidence type="ECO:0000256" key="6">
    <source>
        <dbReference type="ARBA" id="ARBA00022692"/>
    </source>
</evidence>
<dbReference type="Pfam" id="PF01554">
    <property type="entry name" value="MatE"/>
    <property type="match status" value="2"/>
</dbReference>
<feature type="transmembrane region" description="Helical" evidence="10">
    <location>
        <begin position="12"/>
        <end position="33"/>
    </location>
</feature>
<dbReference type="RefSeq" id="WP_158349895.1">
    <property type="nucleotide sequence ID" value="NZ_JAHQCX010000002.1"/>
</dbReference>
<dbReference type="InterPro" id="IPR048279">
    <property type="entry name" value="MdtK-like"/>
</dbReference>
<evidence type="ECO:0000256" key="5">
    <source>
        <dbReference type="ARBA" id="ARBA00022475"/>
    </source>
</evidence>
<dbReference type="PANTHER" id="PTHR43823:SF3">
    <property type="entry name" value="MULTIDRUG EXPORT PROTEIN MEPA"/>
    <property type="match status" value="1"/>
</dbReference>
<dbReference type="Proteomes" id="UP001314681">
    <property type="component" value="Unassembled WGS sequence"/>
</dbReference>
<evidence type="ECO:0000313" key="12">
    <source>
        <dbReference type="Proteomes" id="UP001314681"/>
    </source>
</evidence>
<feature type="transmembrane region" description="Helical" evidence="10">
    <location>
        <begin position="363"/>
        <end position="384"/>
    </location>
</feature>
<evidence type="ECO:0000256" key="7">
    <source>
        <dbReference type="ARBA" id="ARBA00022989"/>
    </source>
</evidence>
<feature type="transmembrane region" description="Helical" evidence="10">
    <location>
        <begin position="196"/>
        <end position="216"/>
    </location>
</feature>